<feature type="region of interest" description="Disordered" evidence="1">
    <location>
        <begin position="52"/>
        <end position="315"/>
    </location>
</feature>
<name>A0ABN7S556_OIKDI</name>
<proteinExistence type="predicted"/>
<keyword evidence="3" id="KW-1185">Reference proteome</keyword>
<feature type="compositionally biased region" description="Low complexity" evidence="1">
    <location>
        <begin position="131"/>
        <end position="140"/>
    </location>
</feature>
<feature type="compositionally biased region" description="Basic residues" evidence="1">
    <location>
        <begin position="271"/>
        <end position="282"/>
    </location>
</feature>
<feature type="compositionally biased region" description="Basic and acidic residues" evidence="1">
    <location>
        <begin position="150"/>
        <end position="169"/>
    </location>
</feature>
<dbReference type="EMBL" id="OU015568">
    <property type="protein sequence ID" value="CAG5090723.1"/>
    <property type="molecule type" value="Genomic_DNA"/>
</dbReference>
<evidence type="ECO:0000256" key="1">
    <source>
        <dbReference type="SAM" id="MobiDB-lite"/>
    </source>
</evidence>
<evidence type="ECO:0000313" key="2">
    <source>
        <dbReference type="EMBL" id="CAG5090723.1"/>
    </source>
</evidence>
<feature type="compositionally biased region" description="Acidic residues" evidence="1">
    <location>
        <begin position="109"/>
        <end position="130"/>
    </location>
</feature>
<feature type="compositionally biased region" description="Acidic residues" evidence="1">
    <location>
        <begin position="189"/>
        <end position="200"/>
    </location>
</feature>
<feature type="compositionally biased region" description="Acidic residues" evidence="1">
    <location>
        <begin position="68"/>
        <end position="80"/>
    </location>
</feature>
<organism evidence="2 3">
    <name type="scientific">Oikopleura dioica</name>
    <name type="common">Tunicate</name>
    <dbReference type="NCBI Taxonomy" id="34765"/>
    <lineage>
        <taxon>Eukaryota</taxon>
        <taxon>Metazoa</taxon>
        <taxon>Chordata</taxon>
        <taxon>Tunicata</taxon>
        <taxon>Appendicularia</taxon>
        <taxon>Copelata</taxon>
        <taxon>Oikopleuridae</taxon>
        <taxon>Oikopleura</taxon>
    </lineage>
</organism>
<sequence length="315" mass="35822">MSNICSFWEINPLTSRVRVRAPKTKAEPYPDYDTEEEGTARLVAGLCNRTIPIGNGKKVARKRKGRDPEEEERGSSDEGEITQRKKLKTGSEFVDNYDDEVANYRDVEVASDDEYENNEDNDSDDAESANDDAAQYNRRSTNSRKRRRDTRSVDKYTNRGKKSANERAKISKRANRYQISPANEHESEFSEQPDDGEPFTDEGSTADSYDQQLAEPSKQNTRNRKRIREQSVIVENPAHKFKRRREGFQGPVGSVITVPKPKPKPAPVTAKRTKRGRKRRRNRDVSRSPSPGAQSASADSDSPVIDTATNFWSRY</sequence>
<protein>
    <submittedName>
        <fullName evidence="2">Oidioi.mRNA.OKI2018_I69.PAR.g12700.t1.cds</fullName>
    </submittedName>
</protein>
<accession>A0ABN7S556</accession>
<evidence type="ECO:0000313" key="3">
    <source>
        <dbReference type="Proteomes" id="UP001158576"/>
    </source>
</evidence>
<gene>
    <name evidence="2" type="ORF">OKIOD_LOCUS4258</name>
</gene>
<reference evidence="2 3" key="1">
    <citation type="submission" date="2021-04" db="EMBL/GenBank/DDBJ databases">
        <authorList>
            <person name="Bliznina A."/>
        </authorList>
    </citation>
    <scope>NUCLEOTIDE SEQUENCE [LARGE SCALE GENOMIC DNA]</scope>
</reference>
<feature type="compositionally biased region" description="Polar residues" evidence="1">
    <location>
        <begin position="291"/>
        <end position="300"/>
    </location>
</feature>
<dbReference type="Proteomes" id="UP001158576">
    <property type="component" value="Chromosome PAR"/>
</dbReference>
<feature type="compositionally biased region" description="Polar residues" evidence="1">
    <location>
        <begin position="202"/>
        <end position="211"/>
    </location>
</feature>